<dbReference type="EMBL" id="FRAP01000007">
    <property type="protein sequence ID" value="SHK53162.1"/>
    <property type="molecule type" value="Genomic_DNA"/>
</dbReference>
<comment type="cofactor">
    <cofactor evidence="1">
        <name>[3Fe-4S] cluster</name>
        <dbReference type="ChEBI" id="CHEBI:21137"/>
    </cofactor>
</comment>
<keyword evidence="5 8" id="KW-0408">Iron</keyword>
<keyword evidence="6 8" id="KW-0411">Iron-sulfur</keyword>
<dbReference type="SUPFAM" id="SSF54862">
    <property type="entry name" value="4Fe-4S ferredoxins"/>
    <property type="match status" value="1"/>
</dbReference>
<evidence type="ECO:0000256" key="4">
    <source>
        <dbReference type="ARBA" id="ARBA00022982"/>
    </source>
</evidence>
<evidence type="ECO:0000256" key="5">
    <source>
        <dbReference type="ARBA" id="ARBA00023004"/>
    </source>
</evidence>
<sequence>MSYTASVDKTVCISAGLCVAEAPEAFVFDDDEIAEAVEGHPGLSDEALVELARSCPSGAIRVLDADGNEIELT</sequence>
<protein>
    <recommendedName>
        <fullName evidence="8">Ferredoxin</fullName>
    </recommendedName>
</protein>
<gene>
    <name evidence="9" type="ORF">SAMN05443637_107217</name>
</gene>
<keyword evidence="3 8" id="KW-0479">Metal-binding</keyword>
<evidence type="ECO:0000256" key="7">
    <source>
        <dbReference type="ARBA" id="ARBA00023291"/>
    </source>
</evidence>
<dbReference type="GO" id="GO:0009055">
    <property type="term" value="F:electron transfer activity"/>
    <property type="evidence" value="ECO:0007669"/>
    <property type="project" value="UniProtKB-UniRule"/>
</dbReference>
<keyword evidence="4 8" id="KW-0249">Electron transport</keyword>
<evidence type="ECO:0000256" key="2">
    <source>
        <dbReference type="ARBA" id="ARBA00022448"/>
    </source>
</evidence>
<dbReference type="AlphaFoldDB" id="A0A1M6T803"/>
<accession>A0A1M6T803</accession>
<evidence type="ECO:0000313" key="9">
    <source>
        <dbReference type="EMBL" id="SHK53162.1"/>
    </source>
</evidence>
<keyword evidence="7" id="KW-0003">3Fe-4S</keyword>
<comment type="function">
    <text evidence="8">Ferredoxins are iron-sulfur proteins that transfer electrons in a wide variety of metabolic reactions.</text>
</comment>
<name>A0A1M6T803_PSETH</name>
<dbReference type="RefSeq" id="WP_073457055.1">
    <property type="nucleotide sequence ID" value="NZ_CALGVN010000056.1"/>
</dbReference>
<evidence type="ECO:0000256" key="3">
    <source>
        <dbReference type="ARBA" id="ARBA00022723"/>
    </source>
</evidence>
<keyword evidence="2 8" id="KW-0813">Transport</keyword>
<dbReference type="GO" id="GO:0005506">
    <property type="term" value="F:iron ion binding"/>
    <property type="evidence" value="ECO:0007669"/>
    <property type="project" value="UniProtKB-UniRule"/>
</dbReference>
<dbReference type="Proteomes" id="UP000184363">
    <property type="component" value="Unassembled WGS sequence"/>
</dbReference>
<dbReference type="InterPro" id="IPR001080">
    <property type="entry name" value="3Fe4S_ferredoxin"/>
</dbReference>
<evidence type="ECO:0000256" key="8">
    <source>
        <dbReference type="RuleBase" id="RU368020"/>
    </source>
</evidence>
<dbReference type="OrthoDB" id="4557285at2"/>
<dbReference type="Pfam" id="PF13370">
    <property type="entry name" value="Fer4_13"/>
    <property type="match status" value="1"/>
</dbReference>
<dbReference type="Gene3D" id="3.30.70.20">
    <property type="match status" value="1"/>
</dbReference>
<dbReference type="GO" id="GO:0051538">
    <property type="term" value="F:3 iron, 4 sulfur cluster binding"/>
    <property type="evidence" value="ECO:0007669"/>
    <property type="project" value="UniProtKB-KW"/>
</dbReference>
<dbReference type="PRINTS" id="PR00352">
    <property type="entry name" value="3FE4SFRDOXIN"/>
</dbReference>
<evidence type="ECO:0000256" key="1">
    <source>
        <dbReference type="ARBA" id="ARBA00001927"/>
    </source>
</evidence>
<dbReference type="STRING" id="1848.SAMN05443637_107217"/>
<dbReference type="PANTHER" id="PTHR36923:SF3">
    <property type="entry name" value="FERREDOXIN"/>
    <property type="match status" value="1"/>
</dbReference>
<keyword evidence="10" id="KW-1185">Reference proteome</keyword>
<reference evidence="9 10" key="1">
    <citation type="submission" date="2016-11" db="EMBL/GenBank/DDBJ databases">
        <authorList>
            <person name="Jaros S."/>
            <person name="Januszkiewicz K."/>
            <person name="Wedrychowicz H."/>
        </authorList>
    </citation>
    <scope>NUCLEOTIDE SEQUENCE [LARGE SCALE GENOMIC DNA]</scope>
    <source>
        <strain evidence="9 10">DSM 43832</strain>
    </source>
</reference>
<dbReference type="InterPro" id="IPR051269">
    <property type="entry name" value="Fe-S_cluster_ET"/>
</dbReference>
<organism evidence="9 10">
    <name type="scientific">Pseudonocardia thermophila</name>
    <dbReference type="NCBI Taxonomy" id="1848"/>
    <lineage>
        <taxon>Bacteria</taxon>
        <taxon>Bacillati</taxon>
        <taxon>Actinomycetota</taxon>
        <taxon>Actinomycetes</taxon>
        <taxon>Pseudonocardiales</taxon>
        <taxon>Pseudonocardiaceae</taxon>
        <taxon>Pseudonocardia</taxon>
    </lineage>
</organism>
<evidence type="ECO:0000256" key="6">
    <source>
        <dbReference type="ARBA" id="ARBA00023014"/>
    </source>
</evidence>
<dbReference type="PANTHER" id="PTHR36923">
    <property type="entry name" value="FERREDOXIN"/>
    <property type="match status" value="1"/>
</dbReference>
<proteinExistence type="predicted"/>
<evidence type="ECO:0000313" key="10">
    <source>
        <dbReference type="Proteomes" id="UP000184363"/>
    </source>
</evidence>